<keyword evidence="7" id="KW-0472">Membrane</keyword>
<evidence type="ECO:0000256" key="9">
    <source>
        <dbReference type="ARBA" id="ARBA00023289"/>
    </source>
</evidence>
<organism evidence="11">
    <name type="scientific">Fagus sylvatica</name>
    <name type="common">Beechnut</name>
    <dbReference type="NCBI Taxonomy" id="28930"/>
    <lineage>
        <taxon>Eukaryota</taxon>
        <taxon>Viridiplantae</taxon>
        <taxon>Streptophyta</taxon>
        <taxon>Embryophyta</taxon>
        <taxon>Tracheophyta</taxon>
        <taxon>Spermatophyta</taxon>
        <taxon>Magnoliopsida</taxon>
        <taxon>eudicotyledons</taxon>
        <taxon>Gunneridae</taxon>
        <taxon>Pentapetalae</taxon>
        <taxon>rosids</taxon>
        <taxon>fabids</taxon>
        <taxon>Fagales</taxon>
        <taxon>Fagaceae</taxon>
        <taxon>Fagus</taxon>
    </lineage>
</organism>
<evidence type="ECO:0000256" key="6">
    <source>
        <dbReference type="ARBA" id="ARBA00023134"/>
    </source>
</evidence>
<evidence type="ECO:0000256" key="7">
    <source>
        <dbReference type="ARBA" id="ARBA00023136"/>
    </source>
</evidence>
<reference evidence="11" key="1">
    <citation type="submission" date="2018-02" db="EMBL/GenBank/DDBJ databases">
        <authorList>
            <person name="Cohen D.B."/>
            <person name="Kent A.D."/>
        </authorList>
    </citation>
    <scope>NUCLEOTIDE SEQUENCE</scope>
</reference>
<dbReference type="EMBL" id="OIVN01001269">
    <property type="protein sequence ID" value="SPC91964.1"/>
    <property type="molecule type" value="Genomic_DNA"/>
</dbReference>
<evidence type="ECO:0008006" key="12">
    <source>
        <dbReference type="Google" id="ProtNLM"/>
    </source>
</evidence>
<dbReference type="GO" id="GO:0005525">
    <property type="term" value="F:GTP binding"/>
    <property type="evidence" value="ECO:0007669"/>
    <property type="project" value="UniProtKB-KW"/>
</dbReference>
<evidence type="ECO:0000256" key="5">
    <source>
        <dbReference type="ARBA" id="ARBA00022927"/>
    </source>
</evidence>
<dbReference type="GO" id="GO:0003924">
    <property type="term" value="F:GTPase activity"/>
    <property type="evidence" value="ECO:0007669"/>
    <property type="project" value="InterPro"/>
</dbReference>
<comment type="subcellular location">
    <subcellularLocation>
        <location evidence="1">Endosome membrane</location>
        <topology evidence="1">Lipid-anchor</topology>
    </subcellularLocation>
    <subcellularLocation>
        <location evidence="10">Prevacuolar compartment membrane</location>
        <topology evidence="10">Lipid-anchor</topology>
    </subcellularLocation>
</comment>
<dbReference type="GO" id="GO:0007034">
    <property type="term" value="P:vacuolar transport"/>
    <property type="evidence" value="ECO:0007669"/>
    <property type="project" value="UniProtKB-ARBA"/>
</dbReference>
<evidence type="ECO:0000256" key="4">
    <source>
        <dbReference type="ARBA" id="ARBA00022741"/>
    </source>
</evidence>
<dbReference type="PROSITE" id="PS51421">
    <property type="entry name" value="RAS"/>
    <property type="match status" value="1"/>
</dbReference>
<evidence type="ECO:0000256" key="2">
    <source>
        <dbReference type="ARBA" id="ARBA00006270"/>
    </source>
</evidence>
<dbReference type="AlphaFoldDB" id="A0A2N9FYT0"/>
<dbReference type="PROSITE" id="PS51420">
    <property type="entry name" value="RHO"/>
    <property type="match status" value="1"/>
</dbReference>
<keyword evidence="4" id="KW-0547">Nucleotide-binding</keyword>
<comment type="similarity">
    <text evidence="2">Belongs to the small GTPase superfamily. Rab family.</text>
</comment>
<name>A0A2N9FYT0_FAGSY</name>
<dbReference type="GO" id="GO:0015031">
    <property type="term" value="P:protein transport"/>
    <property type="evidence" value="ECO:0007669"/>
    <property type="project" value="UniProtKB-KW"/>
</dbReference>
<protein>
    <recommendedName>
        <fullName evidence="12">Ras-related protein RHN1-like</fullName>
    </recommendedName>
</protein>
<dbReference type="InterPro" id="IPR005225">
    <property type="entry name" value="Small_GTP-bd"/>
</dbReference>
<dbReference type="PANTHER" id="PTHR47978">
    <property type="match status" value="1"/>
</dbReference>
<dbReference type="SMART" id="SM00174">
    <property type="entry name" value="RHO"/>
    <property type="match status" value="1"/>
</dbReference>
<keyword evidence="8" id="KW-0449">Lipoprotein</keyword>
<dbReference type="SMART" id="SM00175">
    <property type="entry name" value="RAB"/>
    <property type="match status" value="1"/>
</dbReference>
<evidence type="ECO:0000256" key="8">
    <source>
        <dbReference type="ARBA" id="ARBA00023288"/>
    </source>
</evidence>
<dbReference type="SMART" id="SM00173">
    <property type="entry name" value="RAS"/>
    <property type="match status" value="1"/>
</dbReference>
<evidence type="ECO:0000256" key="1">
    <source>
        <dbReference type="ARBA" id="ARBA00004455"/>
    </source>
</evidence>
<dbReference type="Pfam" id="PF00071">
    <property type="entry name" value="Ras"/>
    <property type="match status" value="1"/>
</dbReference>
<dbReference type="NCBIfam" id="TIGR00231">
    <property type="entry name" value="small_GTP"/>
    <property type="match status" value="1"/>
</dbReference>
<dbReference type="SMART" id="SM00176">
    <property type="entry name" value="RAN"/>
    <property type="match status" value="1"/>
</dbReference>
<dbReference type="CDD" id="cd01860">
    <property type="entry name" value="Rab5_related"/>
    <property type="match status" value="1"/>
</dbReference>
<keyword evidence="3" id="KW-0813">Transport</keyword>
<sequence>MARTGNKNIQAKLVLLGDMGTGKTSLVLRFVKGQFFDYQESTIGAAFFTQVLSLNEATIKFDIWDTAGQERYHSLAPMYYRGAAAAVVVYDITSMESFVRAKKWVQELQRQGNPSLIMFLAGNKADLEEKRKVGLEDGEQYAKENGLVFLETSAKTAQNVNELFYEIEDHKKVEEDCFAALDDTHTCYSTVFLDRCEGHLSICWKFIVADQR</sequence>
<evidence type="ECO:0000256" key="10">
    <source>
        <dbReference type="ARBA" id="ARBA00060439"/>
    </source>
</evidence>
<keyword evidence="5" id="KW-0653">Protein transport</keyword>
<dbReference type="FunFam" id="3.40.50.300:FF:000687">
    <property type="entry name" value="Ras-related protein RABF2b"/>
    <property type="match status" value="1"/>
</dbReference>
<dbReference type="GO" id="GO:0010008">
    <property type="term" value="C:endosome membrane"/>
    <property type="evidence" value="ECO:0007669"/>
    <property type="project" value="UniProtKB-SubCell"/>
</dbReference>
<dbReference type="InterPro" id="IPR001806">
    <property type="entry name" value="Small_GTPase"/>
</dbReference>
<gene>
    <name evidence="11" type="ORF">FSB_LOCUS19846</name>
</gene>
<evidence type="ECO:0000313" key="11">
    <source>
        <dbReference type="EMBL" id="SPC91964.1"/>
    </source>
</evidence>
<dbReference type="PROSITE" id="PS51419">
    <property type="entry name" value="RAB"/>
    <property type="match status" value="1"/>
</dbReference>
<dbReference type="InterPro" id="IPR027417">
    <property type="entry name" value="P-loop_NTPase"/>
</dbReference>
<keyword evidence="6" id="KW-0342">GTP-binding</keyword>
<proteinExistence type="inferred from homology"/>
<dbReference type="Gene3D" id="3.40.50.300">
    <property type="entry name" value="P-loop containing nucleotide triphosphate hydrolases"/>
    <property type="match status" value="1"/>
</dbReference>
<keyword evidence="9" id="KW-0636">Prenylation</keyword>
<accession>A0A2N9FYT0</accession>
<dbReference type="PRINTS" id="PR00449">
    <property type="entry name" value="RASTRNSFRMNG"/>
</dbReference>
<evidence type="ECO:0000256" key="3">
    <source>
        <dbReference type="ARBA" id="ARBA00022448"/>
    </source>
</evidence>
<dbReference type="SUPFAM" id="SSF52540">
    <property type="entry name" value="P-loop containing nucleoside triphosphate hydrolases"/>
    <property type="match status" value="1"/>
</dbReference>